<protein>
    <submittedName>
        <fullName evidence="1">Uncharacterized protein</fullName>
    </submittedName>
</protein>
<sequence>MPLSIRSHYFCGWFNFFSLYHTTITFFSLSCFTPFYSFLLFNFTSGRFYYLFSLFSRI</sequence>
<keyword evidence="2" id="KW-1185">Reference proteome</keyword>
<gene>
    <name evidence="1" type="ORF">GLOIN_2v1688842</name>
</gene>
<evidence type="ECO:0000313" key="2">
    <source>
        <dbReference type="Proteomes" id="UP000018888"/>
    </source>
</evidence>
<name>A0A2P4PCQ8_RHIID</name>
<evidence type="ECO:0000313" key="1">
    <source>
        <dbReference type="EMBL" id="POG63160.1"/>
    </source>
</evidence>
<proteinExistence type="predicted"/>
<reference evidence="1 2" key="2">
    <citation type="journal article" date="2018" name="New Phytol.">
        <title>High intraspecific genome diversity in the model arbuscular mycorrhizal symbiont Rhizophagus irregularis.</title>
        <authorList>
            <person name="Chen E.C.H."/>
            <person name="Morin E."/>
            <person name="Beaudet D."/>
            <person name="Noel J."/>
            <person name="Yildirir G."/>
            <person name="Ndikumana S."/>
            <person name="Charron P."/>
            <person name="St-Onge C."/>
            <person name="Giorgi J."/>
            <person name="Kruger M."/>
            <person name="Marton T."/>
            <person name="Ropars J."/>
            <person name="Grigoriev I.V."/>
            <person name="Hainaut M."/>
            <person name="Henrissat B."/>
            <person name="Roux C."/>
            <person name="Martin F."/>
            <person name="Corradi N."/>
        </authorList>
    </citation>
    <scope>NUCLEOTIDE SEQUENCE [LARGE SCALE GENOMIC DNA]</scope>
    <source>
        <strain evidence="1 2">DAOM 197198</strain>
    </source>
</reference>
<dbReference type="EMBL" id="AUPC02000275">
    <property type="protein sequence ID" value="POG63160.1"/>
    <property type="molecule type" value="Genomic_DNA"/>
</dbReference>
<accession>A0A2P4PCQ8</accession>
<reference evidence="1 2" key="1">
    <citation type="journal article" date="2013" name="Proc. Natl. Acad. Sci. U.S.A.">
        <title>Genome of an arbuscular mycorrhizal fungus provides insight into the oldest plant symbiosis.</title>
        <authorList>
            <person name="Tisserant E."/>
            <person name="Malbreil M."/>
            <person name="Kuo A."/>
            <person name="Kohler A."/>
            <person name="Symeonidi A."/>
            <person name="Balestrini R."/>
            <person name="Charron P."/>
            <person name="Duensing N."/>
            <person name="Frei Dit Frey N."/>
            <person name="Gianinazzi-Pearson V."/>
            <person name="Gilbert L.B."/>
            <person name="Handa Y."/>
            <person name="Herr J.R."/>
            <person name="Hijri M."/>
            <person name="Koul R."/>
            <person name="Kawaguchi M."/>
            <person name="Krajinski F."/>
            <person name="Lammers P.J."/>
            <person name="Masclaux F.G."/>
            <person name="Murat C."/>
            <person name="Morin E."/>
            <person name="Ndikumana S."/>
            <person name="Pagni M."/>
            <person name="Petitpierre D."/>
            <person name="Requena N."/>
            <person name="Rosikiewicz P."/>
            <person name="Riley R."/>
            <person name="Saito K."/>
            <person name="San Clemente H."/>
            <person name="Shapiro H."/>
            <person name="van Tuinen D."/>
            <person name="Becard G."/>
            <person name="Bonfante P."/>
            <person name="Paszkowski U."/>
            <person name="Shachar-Hill Y.Y."/>
            <person name="Tuskan G.A."/>
            <person name="Young P.W."/>
            <person name="Sanders I.R."/>
            <person name="Henrissat B."/>
            <person name="Rensing S.A."/>
            <person name="Grigoriev I.V."/>
            <person name="Corradi N."/>
            <person name="Roux C."/>
            <person name="Martin F."/>
        </authorList>
    </citation>
    <scope>NUCLEOTIDE SEQUENCE [LARGE SCALE GENOMIC DNA]</scope>
    <source>
        <strain evidence="1 2">DAOM 197198</strain>
    </source>
</reference>
<organism evidence="1 2">
    <name type="scientific">Rhizophagus irregularis (strain DAOM 181602 / DAOM 197198 / MUCL 43194)</name>
    <name type="common">Arbuscular mycorrhizal fungus</name>
    <name type="synonym">Glomus intraradices</name>
    <dbReference type="NCBI Taxonomy" id="747089"/>
    <lineage>
        <taxon>Eukaryota</taxon>
        <taxon>Fungi</taxon>
        <taxon>Fungi incertae sedis</taxon>
        <taxon>Mucoromycota</taxon>
        <taxon>Glomeromycotina</taxon>
        <taxon>Glomeromycetes</taxon>
        <taxon>Glomerales</taxon>
        <taxon>Glomeraceae</taxon>
        <taxon>Rhizophagus</taxon>
    </lineage>
</organism>
<comment type="caution">
    <text evidence="1">The sequence shown here is derived from an EMBL/GenBank/DDBJ whole genome shotgun (WGS) entry which is preliminary data.</text>
</comment>
<dbReference type="AlphaFoldDB" id="A0A2P4PCQ8"/>
<dbReference type="PROSITE" id="PS51257">
    <property type="entry name" value="PROKAR_LIPOPROTEIN"/>
    <property type="match status" value="1"/>
</dbReference>
<dbReference type="Proteomes" id="UP000018888">
    <property type="component" value="Unassembled WGS sequence"/>
</dbReference>